<keyword evidence="2" id="KW-0812">Transmembrane</keyword>
<keyword evidence="2" id="KW-0472">Membrane</keyword>
<dbReference type="RefSeq" id="WP_062383549.1">
    <property type="nucleotide sequence ID" value="NZ_CP014544.1"/>
</dbReference>
<evidence type="ECO:0000313" key="3">
    <source>
        <dbReference type="EMBL" id="AMO68380.1"/>
    </source>
</evidence>
<sequence length="79" mass="8990">MNKPSGSFWLSTRGLAALGLIAAASYFLLVEHREHLLAFLPYAILLACPFMHLFMHHGHGHHGVQSQEKERYKALRLHD</sequence>
<dbReference type="AlphaFoldDB" id="A0A127M558"/>
<feature type="transmembrane region" description="Helical" evidence="2">
    <location>
        <begin position="36"/>
        <end position="55"/>
    </location>
</feature>
<dbReference type="EMBL" id="CP014544">
    <property type="protein sequence ID" value="AMO68380.1"/>
    <property type="molecule type" value="Genomic_DNA"/>
</dbReference>
<keyword evidence="2" id="KW-1133">Transmembrane helix</keyword>
<gene>
    <name evidence="3" type="ORF">AZF00_08715</name>
</gene>
<dbReference type="STRING" id="1470434.AZF00_08715"/>
<dbReference type="InterPro" id="IPR021682">
    <property type="entry name" value="DUF2933"/>
</dbReference>
<evidence type="ECO:0000256" key="2">
    <source>
        <dbReference type="SAM" id="Phobius"/>
    </source>
</evidence>
<dbReference type="Pfam" id="PF11666">
    <property type="entry name" value="DUF2933"/>
    <property type="match status" value="1"/>
</dbReference>
<evidence type="ECO:0008006" key="5">
    <source>
        <dbReference type="Google" id="ProtNLM"/>
    </source>
</evidence>
<dbReference type="KEGG" id="zal:AZF00_08715"/>
<feature type="region of interest" description="Disordered" evidence="1">
    <location>
        <begin position="59"/>
        <end position="79"/>
    </location>
</feature>
<dbReference type="Proteomes" id="UP000074119">
    <property type="component" value="Chromosome"/>
</dbReference>
<accession>A0A127M558</accession>
<proteinExistence type="predicted"/>
<evidence type="ECO:0000256" key="1">
    <source>
        <dbReference type="SAM" id="MobiDB-lite"/>
    </source>
</evidence>
<organism evidence="3 4">
    <name type="scientific">Zhongshania aliphaticivorans</name>
    <dbReference type="NCBI Taxonomy" id="1470434"/>
    <lineage>
        <taxon>Bacteria</taxon>
        <taxon>Pseudomonadati</taxon>
        <taxon>Pseudomonadota</taxon>
        <taxon>Gammaproteobacteria</taxon>
        <taxon>Cellvibrionales</taxon>
        <taxon>Spongiibacteraceae</taxon>
        <taxon>Zhongshania</taxon>
    </lineage>
</organism>
<feature type="compositionally biased region" description="Basic and acidic residues" evidence="1">
    <location>
        <begin position="67"/>
        <end position="79"/>
    </location>
</feature>
<reference evidence="3 4" key="1">
    <citation type="submission" date="2015-12" db="EMBL/GenBank/DDBJ databases">
        <authorList>
            <person name="Shamseldin A."/>
            <person name="Moawad H."/>
            <person name="Abd El-Rahim W.M."/>
            <person name="Sadowsky M.J."/>
        </authorList>
    </citation>
    <scope>NUCLEOTIDE SEQUENCE [LARGE SCALE GENOMIC DNA]</scope>
    <source>
        <strain evidence="3 4">SM2</strain>
    </source>
</reference>
<name>A0A127M558_9GAMM</name>
<evidence type="ECO:0000313" key="4">
    <source>
        <dbReference type="Proteomes" id="UP000074119"/>
    </source>
</evidence>
<feature type="transmembrane region" description="Helical" evidence="2">
    <location>
        <begin position="6"/>
        <end position="29"/>
    </location>
</feature>
<protein>
    <recommendedName>
        <fullName evidence="5">DUF2933 domain-containing protein</fullName>
    </recommendedName>
</protein>